<feature type="domain" description="DUF4097" evidence="3">
    <location>
        <begin position="150"/>
        <end position="331"/>
    </location>
</feature>
<evidence type="ECO:0000313" key="5">
    <source>
        <dbReference type="Proteomes" id="UP000326912"/>
    </source>
</evidence>
<dbReference type="AlphaFoldDB" id="A0A5J4KQC9"/>
<keyword evidence="2" id="KW-0472">Membrane</keyword>
<evidence type="ECO:0000313" key="4">
    <source>
        <dbReference type="EMBL" id="GER88591.1"/>
    </source>
</evidence>
<dbReference type="EMBL" id="BKZW01000001">
    <property type="protein sequence ID" value="GER88591.1"/>
    <property type="molecule type" value="Genomic_DNA"/>
</dbReference>
<dbReference type="RefSeq" id="WP_162005214.1">
    <property type="nucleotide sequence ID" value="NZ_BKZW01000001.1"/>
</dbReference>
<proteinExistence type="predicted"/>
<comment type="caution">
    <text evidence="4">The sequence shown here is derived from an EMBL/GenBank/DDBJ whole genome shotgun (WGS) entry which is preliminary data.</text>
</comment>
<organism evidence="4 5">
    <name type="scientific">Dictyobacter vulcani</name>
    <dbReference type="NCBI Taxonomy" id="2607529"/>
    <lineage>
        <taxon>Bacteria</taxon>
        <taxon>Bacillati</taxon>
        <taxon>Chloroflexota</taxon>
        <taxon>Ktedonobacteria</taxon>
        <taxon>Ktedonobacterales</taxon>
        <taxon>Dictyobacteraceae</taxon>
        <taxon>Dictyobacter</taxon>
    </lineage>
</organism>
<name>A0A5J4KQC9_9CHLR</name>
<gene>
    <name evidence="4" type="ORF">KDW_27530</name>
</gene>
<evidence type="ECO:0000259" key="3">
    <source>
        <dbReference type="Pfam" id="PF13349"/>
    </source>
</evidence>
<dbReference type="Pfam" id="PF13349">
    <property type="entry name" value="DUF4097"/>
    <property type="match status" value="1"/>
</dbReference>
<feature type="region of interest" description="Disordered" evidence="1">
    <location>
        <begin position="1"/>
        <end position="48"/>
    </location>
</feature>
<protein>
    <recommendedName>
        <fullName evidence="3">DUF4097 domain-containing protein</fullName>
    </recommendedName>
</protein>
<keyword evidence="2" id="KW-1133">Transmembrane helix</keyword>
<dbReference type="Proteomes" id="UP000326912">
    <property type="component" value="Unassembled WGS sequence"/>
</dbReference>
<evidence type="ECO:0000256" key="2">
    <source>
        <dbReference type="SAM" id="Phobius"/>
    </source>
</evidence>
<keyword evidence="2" id="KW-0812">Transmembrane</keyword>
<feature type="compositionally biased region" description="Polar residues" evidence="1">
    <location>
        <begin position="21"/>
        <end position="39"/>
    </location>
</feature>
<keyword evidence="5" id="KW-1185">Reference proteome</keyword>
<reference evidence="4 5" key="1">
    <citation type="submission" date="2019-10" db="EMBL/GenBank/DDBJ databases">
        <title>Dictyobacter vulcani sp. nov., within the class Ktedonobacteria, isolated from soil of volcanic Mt. Zao.</title>
        <authorList>
            <person name="Zheng Y."/>
            <person name="Wang C.M."/>
            <person name="Sakai Y."/>
            <person name="Abe K."/>
            <person name="Yokota A."/>
            <person name="Yabe S."/>
        </authorList>
    </citation>
    <scope>NUCLEOTIDE SEQUENCE [LARGE SCALE GENOMIC DNA]</scope>
    <source>
        <strain evidence="4 5">W12</strain>
    </source>
</reference>
<evidence type="ECO:0000256" key="1">
    <source>
        <dbReference type="SAM" id="MobiDB-lite"/>
    </source>
</evidence>
<feature type="transmembrane region" description="Helical" evidence="2">
    <location>
        <begin position="111"/>
        <end position="128"/>
    </location>
</feature>
<accession>A0A5J4KQC9</accession>
<sequence>MQSQSQEDPQMAQGQGYVPNSEHSVNQDPREQPSTQQYSVPPGAPYQERSYQEGYSYQSSYDDSWFQESAGEKLRPPQNTQHGISTIMLVLGALLLGIVIGNFFGILGSGLAWPFIIVLVLVGAFVIYSNWRVVTTPLPVESFQIQEYARLNIQNTSGTVSIRKGEQNEVTVSATKRASGPWVTAKNMRMDYDQRGDALNIKSHIHFTPFQFGFRAIDLEITVPQHCEIQLKNGSGIINLQDINGSIKARTGSGSLTSHNLQGQLILSTGSGRIEADNLSGRIDLQTGSGRIIGTQLNGEVRLKTGSGRIIGTQLNGEVRLKTGSGRVELTDMIGHGNIISGSGRITLAMASLNGIPTSKRAVVRSTSPDRLNPPVTIKCVQAVVPSISCYRI</sequence>
<dbReference type="InterPro" id="IPR025164">
    <property type="entry name" value="Toastrack_DUF4097"/>
</dbReference>
<feature type="transmembrane region" description="Helical" evidence="2">
    <location>
        <begin position="83"/>
        <end position="105"/>
    </location>
</feature>